<accession>A0ACB5R6I7</accession>
<dbReference type="Proteomes" id="UP001055013">
    <property type="component" value="Unassembled WGS sequence"/>
</dbReference>
<sequence>MLITVAEYVVAVPQTDEHRFIGSASITVENIAPHGPPFDGNHGVTFVVNVD</sequence>
<organism evidence="1 2">
    <name type="scientific">Caballeronia novacaledonica</name>
    <dbReference type="NCBI Taxonomy" id="1544861"/>
    <lineage>
        <taxon>Bacteria</taxon>
        <taxon>Pseudomonadati</taxon>
        <taxon>Pseudomonadota</taxon>
        <taxon>Betaproteobacteria</taxon>
        <taxon>Burkholderiales</taxon>
        <taxon>Burkholderiaceae</taxon>
        <taxon>Caballeronia</taxon>
    </lineage>
</organism>
<protein>
    <submittedName>
        <fullName evidence="1">Uncharacterized protein</fullName>
    </submittedName>
</protein>
<comment type="caution">
    <text evidence="1">The sequence shown here is derived from an EMBL/GenBank/DDBJ whole genome shotgun (WGS) entry which is preliminary data.</text>
</comment>
<dbReference type="EMBL" id="BPUR01000057">
    <property type="protein sequence ID" value="GJH22827.1"/>
    <property type="molecule type" value="Genomic_DNA"/>
</dbReference>
<gene>
    <name evidence="1" type="ORF">CBA19CS22_39815</name>
</gene>
<keyword evidence="2" id="KW-1185">Reference proteome</keyword>
<reference evidence="1" key="1">
    <citation type="submission" date="2021-09" db="EMBL/GenBank/DDBJ databases">
        <title>Isolation and characterization of 3-chlorobenzoate degrading bacteria from soils in Shizuoka.</title>
        <authorList>
            <person name="Ifat A."/>
            <person name="Ogawa N."/>
            <person name="Kimbara K."/>
            <person name="Moriuchi R."/>
            <person name="Dohra H."/>
            <person name="Shintani M."/>
        </authorList>
    </citation>
    <scope>NUCLEOTIDE SEQUENCE</scope>
    <source>
        <strain evidence="1">19CS2-2</strain>
    </source>
</reference>
<evidence type="ECO:0000313" key="2">
    <source>
        <dbReference type="Proteomes" id="UP001055013"/>
    </source>
</evidence>
<evidence type="ECO:0000313" key="1">
    <source>
        <dbReference type="EMBL" id="GJH22827.1"/>
    </source>
</evidence>
<proteinExistence type="predicted"/>
<name>A0ACB5R6I7_9BURK</name>